<organism evidence="2 3">
    <name type="scientific">Pseudaminobacter soli</name>
    <name type="common">ex Li et al. 2025</name>
    <dbReference type="NCBI Taxonomy" id="1295366"/>
    <lineage>
        <taxon>Bacteria</taxon>
        <taxon>Pseudomonadati</taxon>
        <taxon>Pseudomonadota</taxon>
        <taxon>Alphaproteobacteria</taxon>
        <taxon>Hyphomicrobiales</taxon>
        <taxon>Phyllobacteriaceae</taxon>
        <taxon>Pseudaminobacter</taxon>
    </lineage>
</organism>
<evidence type="ECO:0000256" key="1">
    <source>
        <dbReference type="SAM" id="Coils"/>
    </source>
</evidence>
<protein>
    <submittedName>
        <fullName evidence="2">Uncharacterized protein</fullName>
    </submittedName>
</protein>
<keyword evidence="1" id="KW-0175">Coiled coil</keyword>
<reference evidence="2 3" key="1">
    <citation type="submission" date="2018-03" db="EMBL/GenBank/DDBJ databases">
        <title>The draft genome of Mesorhizobium soli JCM 19897.</title>
        <authorList>
            <person name="Li L."/>
            <person name="Liu L."/>
            <person name="Liang L."/>
            <person name="Wang T."/>
            <person name="Zhang X."/>
        </authorList>
    </citation>
    <scope>NUCLEOTIDE SEQUENCE [LARGE SCALE GENOMIC DNA]</scope>
    <source>
        <strain evidence="2 3">JCM 19897</strain>
    </source>
</reference>
<accession>A0A2P7S4P1</accession>
<dbReference type="EMBL" id="PXYL01000014">
    <property type="protein sequence ID" value="PSJ57389.1"/>
    <property type="molecule type" value="Genomic_DNA"/>
</dbReference>
<dbReference type="Proteomes" id="UP000240653">
    <property type="component" value="Unassembled WGS sequence"/>
</dbReference>
<evidence type="ECO:0000313" key="2">
    <source>
        <dbReference type="EMBL" id="PSJ57389.1"/>
    </source>
</evidence>
<feature type="coiled-coil region" evidence="1">
    <location>
        <begin position="22"/>
        <end position="96"/>
    </location>
</feature>
<sequence length="310" mass="34461">MSFASVLKKLRTGKSSVAEIEDALARINIDDLEAAAEKLEEERRRILLDGTDKELEAIEAQIVTANRDVERALATRAELEKRLREAAAAEADSEKLARYRAAKKAGELAASRVAEEYPRLAAGIRDLIRALAEATAAVELANNDLPTGQDPLPDPEFAARGRGGLPRKIVSEQEVTRWYNASQDSIAPETLWSKLDQMDHDRTGRVNDVGFGCVYEKRRFIKREYLEAEMMRRPDRLAAINLPGFAADEPPVWRAVVPSNDVRTILSRLSAVSQHNPVAREDRREVRVEFVPVEDEPVDALVVGAEESAV</sequence>
<name>A0A2P7S4P1_9HYPH</name>
<keyword evidence="3" id="KW-1185">Reference proteome</keyword>
<gene>
    <name evidence="2" type="ORF">C7I85_22660</name>
</gene>
<evidence type="ECO:0000313" key="3">
    <source>
        <dbReference type="Proteomes" id="UP000240653"/>
    </source>
</evidence>
<dbReference type="AlphaFoldDB" id="A0A2P7S4P1"/>
<comment type="caution">
    <text evidence="2">The sequence shown here is derived from an EMBL/GenBank/DDBJ whole genome shotgun (WGS) entry which is preliminary data.</text>
</comment>
<proteinExistence type="predicted"/>